<protein>
    <recommendedName>
        <fullName evidence="4">2-amino-4-hydroxy-6-hydroxymethyldihydropteridine pyrophosphokinase</fullName>
        <ecNumber evidence="3">2.7.6.3</ecNumber>
    </recommendedName>
    <alternativeName>
        <fullName evidence="11">6-hydroxymethyl-7,8-dihydropterin pyrophosphokinase</fullName>
    </alternativeName>
    <alternativeName>
        <fullName evidence="12">7,8-dihydro-6-hydroxymethylpterin-pyrophosphokinase</fullName>
    </alternativeName>
</protein>
<dbReference type="InterPro" id="IPR000550">
    <property type="entry name" value="Hppk"/>
</dbReference>
<evidence type="ECO:0000256" key="11">
    <source>
        <dbReference type="ARBA" id="ARBA00029766"/>
    </source>
</evidence>
<dbReference type="PANTHER" id="PTHR43071:SF1">
    <property type="entry name" value="2-AMINO-4-HYDROXY-6-HYDROXYMETHYLDIHYDROPTERIDINE PYROPHOSPHOKINASE"/>
    <property type="match status" value="1"/>
</dbReference>
<evidence type="ECO:0000256" key="9">
    <source>
        <dbReference type="ARBA" id="ARBA00022909"/>
    </source>
</evidence>
<dbReference type="NCBIfam" id="TIGR01498">
    <property type="entry name" value="folK"/>
    <property type="match status" value="1"/>
</dbReference>
<comment type="pathway">
    <text evidence="1">Cofactor biosynthesis; tetrahydrofolate biosynthesis; 2-amino-4-hydroxy-6-hydroxymethyl-7,8-dihydropteridine diphosphate from 7,8-dihydroneopterin triphosphate: step 4/4.</text>
</comment>
<evidence type="ECO:0000256" key="12">
    <source>
        <dbReference type="ARBA" id="ARBA00033413"/>
    </source>
</evidence>
<dbReference type="AlphaFoldDB" id="A0A8J8MU90"/>
<accession>A0A8J8MU90</accession>
<dbReference type="PROSITE" id="PS00794">
    <property type="entry name" value="HPPK"/>
    <property type="match status" value="1"/>
</dbReference>
<evidence type="ECO:0000256" key="10">
    <source>
        <dbReference type="ARBA" id="ARBA00029409"/>
    </source>
</evidence>
<dbReference type="GO" id="GO:0003848">
    <property type="term" value="F:2-amino-4-hydroxy-6-hydroxymethyldihydropteridine diphosphokinase activity"/>
    <property type="evidence" value="ECO:0007669"/>
    <property type="project" value="UniProtKB-EC"/>
</dbReference>
<evidence type="ECO:0000256" key="6">
    <source>
        <dbReference type="ARBA" id="ARBA00022741"/>
    </source>
</evidence>
<evidence type="ECO:0000313" key="14">
    <source>
        <dbReference type="EMBL" id="QUS36516.1"/>
    </source>
</evidence>
<evidence type="ECO:0000256" key="8">
    <source>
        <dbReference type="ARBA" id="ARBA00022840"/>
    </source>
</evidence>
<keyword evidence="8" id="KW-0067">ATP-binding</keyword>
<gene>
    <name evidence="14" type="primary">folK</name>
    <name evidence="14" type="ORF">GR316_09740</name>
</gene>
<dbReference type="GO" id="GO:0016301">
    <property type="term" value="F:kinase activity"/>
    <property type="evidence" value="ECO:0007669"/>
    <property type="project" value="UniProtKB-KW"/>
</dbReference>
<evidence type="ECO:0000256" key="5">
    <source>
        <dbReference type="ARBA" id="ARBA00022679"/>
    </source>
</evidence>
<keyword evidence="9" id="KW-0289">Folate biosynthesis</keyword>
<evidence type="ECO:0000256" key="7">
    <source>
        <dbReference type="ARBA" id="ARBA00022777"/>
    </source>
</evidence>
<dbReference type="InterPro" id="IPR035907">
    <property type="entry name" value="Hppk_sf"/>
</dbReference>
<evidence type="ECO:0000259" key="13">
    <source>
        <dbReference type="PROSITE" id="PS00794"/>
    </source>
</evidence>
<comment type="similarity">
    <text evidence="2">Belongs to the HPPK family.</text>
</comment>
<organism evidence="14 15">
    <name type="scientific">Falsirhodobacter algicola</name>
    <dbReference type="NCBI Taxonomy" id="2692330"/>
    <lineage>
        <taxon>Bacteria</taxon>
        <taxon>Pseudomonadati</taxon>
        <taxon>Pseudomonadota</taxon>
        <taxon>Alphaproteobacteria</taxon>
        <taxon>Rhodobacterales</taxon>
        <taxon>Paracoccaceae</taxon>
        <taxon>Falsirhodobacter</taxon>
    </lineage>
</organism>
<sequence>MFQQTAFVALGSNLSTETGQAPDVILEEAIARLPVAARSRSYRSPAFPAGSGPDYVNAVVAVRLPGDMAPDAFLHRLHGIEAAAGRVRNARWGARTLDLDLLAMGDRLLPDAATWRHWAGLAPERQRSEAPDRLILPHPRLQDRAFVLEPWAEIAPDWRHPVTGRTVAQMLAALPSADRAALRPL</sequence>
<dbReference type="CDD" id="cd00483">
    <property type="entry name" value="HPPK"/>
    <property type="match status" value="1"/>
</dbReference>
<keyword evidence="7" id="KW-0418">Kinase</keyword>
<comment type="function">
    <text evidence="10">Catalyzes the transfer of pyrophosphate from adenosine triphosphate (ATP) to 6-hydroxymethyl-7,8-dihydropterin, an enzymatic step in folate biosynthesis pathway.</text>
</comment>
<evidence type="ECO:0000256" key="4">
    <source>
        <dbReference type="ARBA" id="ARBA00016218"/>
    </source>
</evidence>
<dbReference type="RefSeq" id="WP_211783739.1">
    <property type="nucleotide sequence ID" value="NZ_CP047289.1"/>
</dbReference>
<keyword evidence="6" id="KW-0547">Nucleotide-binding</keyword>
<dbReference type="Gene3D" id="3.30.70.560">
    <property type="entry name" value="7,8-Dihydro-6-hydroxymethylpterin-pyrophosphokinase HPPK"/>
    <property type="match status" value="1"/>
</dbReference>
<keyword evidence="15" id="KW-1185">Reference proteome</keyword>
<dbReference type="EC" id="2.7.6.3" evidence="3"/>
<reference evidence="14" key="1">
    <citation type="submission" date="2020-01" db="EMBL/GenBank/DDBJ databases">
        <authorList>
            <person name="Yang Y."/>
            <person name="Kwon Y.M."/>
        </authorList>
    </citation>
    <scope>NUCLEOTIDE SEQUENCE</scope>
    <source>
        <strain evidence="14">PG104</strain>
    </source>
</reference>
<evidence type="ECO:0000256" key="1">
    <source>
        <dbReference type="ARBA" id="ARBA00005051"/>
    </source>
</evidence>
<keyword evidence="5 14" id="KW-0808">Transferase</keyword>
<dbReference type="KEGG" id="fap:GR316_09740"/>
<dbReference type="GO" id="GO:0046654">
    <property type="term" value="P:tetrahydrofolate biosynthetic process"/>
    <property type="evidence" value="ECO:0007669"/>
    <property type="project" value="UniProtKB-UniPathway"/>
</dbReference>
<evidence type="ECO:0000256" key="3">
    <source>
        <dbReference type="ARBA" id="ARBA00013253"/>
    </source>
</evidence>
<feature type="domain" description="7,8-dihydro-6-hydroxymethylpterin-pyrophosphokinase" evidence="13">
    <location>
        <begin position="91"/>
        <end position="102"/>
    </location>
</feature>
<dbReference type="GO" id="GO:0046656">
    <property type="term" value="P:folic acid biosynthetic process"/>
    <property type="evidence" value="ECO:0007669"/>
    <property type="project" value="UniProtKB-KW"/>
</dbReference>
<dbReference type="Proteomes" id="UP000679284">
    <property type="component" value="Chromosome"/>
</dbReference>
<dbReference type="SUPFAM" id="SSF55083">
    <property type="entry name" value="6-hydroxymethyl-7,8-dihydropterin pyrophosphokinase, HPPK"/>
    <property type="match status" value="1"/>
</dbReference>
<evidence type="ECO:0000313" key="15">
    <source>
        <dbReference type="Proteomes" id="UP000679284"/>
    </source>
</evidence>
<dbReference type="PANTHER" id="PTHR43071">
    <property type="entry name" value="2-AMINO-4-HYDROXY-6-HYDROXYMETHYLDIHYDROPTERIDINE PYROPHOSPHOKINASE"/>
    <property type="match status" value="1"/>
</dbReference>
<dbReference type="Pfam" id="PF01288">
    <property type="entry name" value="HPPK"/>
    <property type="match status" value="1"/>
</dbReference>
<evidence type="ECO:0000256" key="2">
    <source>
        <dbReference type="ARBA" id="ARBA00005810"/>
    </source>
</evidence>
<dbReference type="GO" id="GO:0005524">
    <property type="term" value="F:ATP binding"/>
    <property type="evidence" value="ECO:0007669"/>
    <property type="project" value="UniProtKB-KW"/>
</dbReference>
<dbReference type="EMBL" id="CP047289">
    <property type="protein sequence ID" value="QUS36516.1"/>
    <property type="molecule type" value="Genomic_DNA"/>
</dbReference>
<proteinExistence type="inferred from homology"/>
<name>A0A8J8MU90_9RHOB</name>
<dbReference type="UniPathway" id="UPA00077">
    <property type="reaction ID" value="UER00155"/>
</dbReference>